<comment type="subcellular location">
    <subcellularLocation>
        <location evidence="1">Membrane</location>
        <topology evidence="1">Multi-pass membrane protein</topology>
    </subcellularLocation>
</comment>
<evidence type="ECO:0000256" key="6">
    <source>
        <dbReference type="SAM" id="Phobius"/>
    </source>
</evidence>
<sequence>MDDYHNPTSGSDNGALSLSPLPPVLTHGLTAVAAFAFLSFVSTSGLLAYLSYKFILWHLQAWLPAAEPASEPDSTPSSQEHSPDDVDTKQHDKTAAASKPGRRRRRRHPPPNQFLVLIYNLLLADMQQAVAFLLNATWLARGAIDVGSPACWAQGWFVSTGDLASSVFVSAIALHTYLGVVRGRRPSDAAFYAAVAAMWAFVYAMAVLGLVVTRDGRGVGGFYVRAGAWCWINSSYENLRLSLHYIWIFLSLAMTSTIYVVITVHLHRGQEPECAPASKLQHDPSTSTSSTRTHYPNLPPPREPAAPPRTTSTNTTTTTTKATLSRLIHRLPPLPSPARHQSFLLYPLIYLLCTTPLAAGRLASMAGHDVSLAYFCVAGGMITSAGWLDAALYGLTRRGLVFGGAGAGGAGAPGPDTGLGTFAFMRTPAGRRYGNVVFVSGGVTSDQAPEQVPGGRQGGRPGRAGWNAVGSQGGWLGRGARLLGREKGMTELSGDGSKETVFFSSWQGFGGMGAGEAIGMTIRCQTITQVTREETSDAAPDLEKQAVHAVE</sequence>
<dbReference type="PANTHER" id="PTHR23112:SF37">
    <property type="entry name" value="G PROTEIN-COUPLED RECEPTOR GPR1"/>
    <property type="match status" value="1"/>
</dbReference>
<keyword evidence="8" id="KW-1185">Reference proteome</keyword>
<dbReference type="SUPFAM" id="SSF81321">
    <property type="entry name" value="Family A G protein-coupled receptor-like"/>
    <property type="match status" value="1"/>
</dbReference>
<evidence type="ECO:0000256" key="2">
    <source>
        <dbReference type="ARBA" id="ARBA00022692"/>
    </source>
</evidence>
<dbReference type="Gene3D" id="1.20.1070.10">
    <property type="entry name" value="Rhodopsin 7-helix transmembrane proteins"/>
    <property type="match status" value="1"/>
</dbReference>
<organism evidence="7 8">
    <name type="scientific">Phyllachora maydis</name>
    <dbReference type="NCBI Taxonomy" id="1825666"/>
    <lineage>
        <taxon>Eukaryota</taxon>
        <taxon>Fungi</taxon>
        <taxon>Dikarya</taxon>
        <taxon>Ascomycota</taxon>
        <taxon>Pezizomycotina</taxon>
        <taxon>Sordariomycetes</taxon>
        <taxon>Sordariomycetidae</taxon>
        <taxon>Phyllachorales</taxon>
        <taxon>Phyllachoraceae</taxon>
        <taxon>Phyllachora</taxon>
    </lineage>
</organism>
<feature type="region of interest" description="Disordered" evidence="5">
    <location>
        <begin position="68"/>
        <end position="109"/>
    </location>
</feature>
<proteinExistence type="predicted"/>
<feature type="transmembrane region" description="Helical" evidence="6">
    <location>
        <begin position="372"/>
        <end position="395"/>
    </location>
</feature>
<dbReference type="Pfam" id="PF00001">
    <property type="entry name" value="7tm_1"/>
    <property type="match status" value="1"/>
</dbReference>
<dbReference type="PANTHER" id="PTHR23112">
    <property type="entry name" value="G PROTEIN-COUPLED RECEPTOR 157-RELATED"/>
    <property type="match status" value="1"/>
</dbReference>
<evidence type="ECO:0008006" key="9">
    <source>
        <dbReference type="Google" id="ProtNLM"/>
    </source>
</evidence>
<protein>
    <recommendedName>
        <fullName evidence="9">Glucose receptor Git3 N-terminal domain-containing protein</fullName>
    </recommendedName>
</protein>
<feature type="region of interest" description="Disordered" evidence="5">
    <location>
        <begin position="274"/>
        <end position="319"/>
    </location>
</feature>
<feature type="compositionally biased region" description="Polar residues" evidence="5">
    <location>
        <begin position="283"/>
        <end position="294"/>
    </location>
</feature>
<dbReference type="GO" id="GO:0004930">
    <property type="term" value="F:G protein-coupled receptor activity"/>
    <property type="evidence" value="ECO:0007669"/>
    <property type="project" value="InterPro"/>
</dbReference>
<feature type="transmembrane region" description="Helical" evidence="6">
    <location>
        <begin position="28"/>
        <end position="50"/>
    </location>
</feature>
<accession>A0AAD9I128</accession>
<dbReference type="EMBL" id="JAQQPM010000003">
    <property type="protein sequence ID" value="KAK2069131.1"/>
    <property type="molecule type" value="Genomic_DNA"/>
</dbReference>
<feature type="transmembrane region" description="Helical" evidence="6">
    <location>
        <begin position="190"/>
        <end position="212"/>
    </location>
</feature>
<feature type="compositionally biased region" description="Pro residues" evidence="5">
    <location>
        <begin position="297"/>
        <end position="307"/>
    </location>
</feature>
<feature type="transmembrane region" description="Helical" evidence="6">
    <location>
        <begin position="114"/>
        <end position="136"/>
    </location>
</feature>
<name>A0AAD9I128_9PEZI</name>
<dbReference type="AlphaFoldDB" id="A0AAD9I128"/>
<gene>
    <name evidence="7" type="ORF">P8C59_003736</name>
</gene>
<dbReference type="GO" id="GO:0007189">
    <property type="term" value="P:adenylate cyclase-activating G protein-coupled receptor signaling pathway"/>
    <property type="evidence" value="ECO:0007669"/>
    <property type="project" value="TreeGrafter"/>
</dbReference>
<feature type="compositionally biased region" description="Basic residues" evidence="5">
    <location>
        <begin position="100"/>
        <end position="109"/>
    </location>
</feature>
<evidence type="ECO:0000313" key="7">
    <source>
        <dbReference type="EMBL" id="KAK2069131.1"/>
    </source>
</evidence>
<comment type="caution">
    <text evidence="7">The sequence shown here is derived from an EMBL/GenBank/DDBJ whole genome shotgun (WGS) entry which is preliminary data.</text>
</comment>
<feature type="region of interest" description="Disordered" evidence="5">
    <location>
        <begin position="532"/>
        <end position="551"/>
    </location>
</feature>
<reference evidence="7" key="1">
    <citation type="journal article" date="2023" name="Mol. Plant Microbe Interact.">
        <title>Elucidating the Obligate Nature and Biological Capacity of an Invasive Fungal Corn Pathogen.</title>
        <authorList>
            <person name="MacCready J.S."/>
            <person name="Roggenkamp E.M."/>
            <person name="Gdanetz K."/>
            <person name="Chilvers M.I."/>
        </authorList>
    </citation>
    <scope>NUCLEOTIDE SEQUENCE</scope>
    <source>
        <strain evidence="7">PM02</strain>
    </source>
</reference>
<feature type="transmembrane region" description="Helical" evidence="6">
    <location>
        <begin position="244"/>
        <end position="262"/>
    </location>
</feature>
<keyword evidence="4 6" id="KW-0472">Membrane</keyword>
<evidence type="ECO:0000256" key="3">
    <source>
        <dbReference type="ARBA" id="ARBA00022989"/>
    </source>
</evidence>
<feature type="compositionally biased region" description="Basic and acidic residues" evidence="5">
    <location>
        <begin position="81"/>
        <end position="94"/>
    </location>
</feature>
<evidence type="ECO:0000313" key="8">
    <source>
        <dbReference type="Proteomes" id="UP001217918"/>
    </source>
</evidence>
<keyword evidence="3 6" id="KW-1133">Transmembrane helix</keyword>
<keyword evidence="2 6" id="KW-0812">Transmembrane</keyword>
<evidence type="ECO:0000256" key="4">
    <source>
        <dbReference type="ARBA" id="ARBA00023136"/>
    </source>
</evidence>
<dbReference type="InterPro" id="IPR000276">
    <property type="entry name" value="GPCR_Rhodpsn"/>
</dbReference>
<evidence type="ECO:0000256" key="1">
    <source>
        <dbReference type="ARBA" id="ARBA00004141"/>
    </source>
</evidence>
<evidence type="ECO:0000256" key="5">
    <source>
        <dbReference type="SAM" id="MobiDB-lite"/>
    </source>
</evidence>
<feature type="transmembrane region" description="Helical" evidence="6">
    <location>
        <begin position="156"/>
        <end position="178"/>
    </location>
</feature>
<feature type="compositionally biased region" description="Low complexity" evidence="5">
    <location>
        <begin position="308"/>
        <end position="319"/>
    </location>
</feature>
<feature type="region of interest" description="Disordered" evidence="5">
    <location>
        <begin position="446"/>
        <end position="470"/>
    </location>
</feature>
<dbReference type="Proteomes" id="UP001217918">
    <property type="component" value="Unassembled WGS sequence"/>
</dbReference>
<dbReference type="GO" id="GO:0005886">
    <property type="term" value="C:plasma membrane"/>
    <property type="evidence" value="ECO:0007669"/>
    <property type="project" value="TreeGrafter"/>
</dbReference>